<keyword evidence="2" id="KW-1185">Reference proteome</keyword>
<name>A0ABV6NWH6_9ACTN</name>
<evidence type="ECO:0000313" key="2">
    <source>
        <dbReference type="Proteomes" id="UP001589894"/>
    </source>
</evidence>
<evidence type="ECO:0000313" key="1">
    <source>
        <dbReference type="EMBL" id="MFC0565044.1"/>
    </source>
</evidence>
<sequence length="240" mass="26007">MPKPSFTASGDRPQPAPVGLLLARTRVARTPRTGVPDWHGLSPSHLAYLIRRYTHLGDVVLDLDAHPAAIAASAYLNRVPARLFTGRHGLHVRLLPPTSELRTRHAMRRRGAGVGLMLATLPNGAQGPDRDHTATAMNIWRRLLRPGGFLLVGLTASQPQPGEVSHRATVIAAARAAGFFYHQHIPAVLVPLPEHEPRTAPEHPDEANDGRHPLAGRHLPTFLDLLTFGTTATGEENARA</sequence>
<dbReference type="RefSeq" id="WP_377338520.1">
    <property type="nucleotide sequence ID" value="NZ_JBHLUE010000009.1"/>
</dbReference>
<comment type="caution">
    <text evidence="1">The sequence shown here is derived from an EMBL/GenBank/DDBJ whole genome shotgun (WGS) entry which is preliminary data.</text>
</comment>
<proteinExistence type="predicted"/>
<dbReference type="Proteomes" id="UP001589894">
    <property type="component" value="Unassembled WGS sequence"/>
</dbReference>
<organism evidence="1 2">
    <name type="scientific">Plantactinospora siamensis</name>
    <dbReference type="NCBI Taxonomy" id="555372"/>
    <lineage>
        <taxon>Bacteria</taxon>
        <taxon>Bacillati</taxon>
        <taxon>Actinomycetota</taxon>
        <taxon>Actinomycetes</taxon>
        <taxon>Micromonosporales</taxon>
        <taxon>Micromonosporaceae</taxon>
        <taxon>Plantactinospora</taxon>
    </lineage>
</organism>
<protein>
    <submittedName>
        <fullName evidence="1">Uncharacterized protein</fullName>
    </submittedName>
</protein>
<reference evidence="1 2" key="1">
    <citation type="submission" date="2024-09" db="EMBL/GenBank/DDBJ databases">
        <authorList>
            <person name="Sun Q."/>
            <person name="Mori K."/>
        </authorList>
    </citation>
    <scope>NUCLEOTIDE SEQUENCE [LARGE SCALE GENOMIC DNA]</scope>
    <source>
        <strain evidence="1 2">TBRC 2205</strain>
    </source>
</reference>
<dbReference type="EMBL" id="JBHLUE010000009">
    <property type="protein sequence ID" value="MFC0565044.1"/>
    <property type="molecule type" value="Genomic_DNA"/>
</dbReference>
<gene>
    <name evidence="1" type="ORF">ACFFHU_12980</name>
</gene>
<accession>A0ABV6NWH6</accession>